<dbReference type="Proteomes" id="UP000007382">
    <property type="component" value="Chromosome"/>
</dbReference>
<dbReference type="PATRIC" id="fig|1162668.3.peg.613"/>
<protein>
    <submittedName>
        <fullName evidence="1">Uncharacterized protein</fullName>
    </submittedName>
</protein>
<keyword evidence="2" id="KW-1185">Reference proteome</keyword>
<reference evidence="2" key="2">
    <citation type="submission" date="2012-03" db="EMBL/GenBank/DDBJ databases">
        <title>The complete genome sequence of the pioneer microbe on fresh volcanic deposit, Leptospirillum ferrooxidans strain C2-3.</title>
        <authorList>
            <person name="Fujimura R."/>
            <person name="Sato Y."/>
            <person name="Nishizawa T."/>
            <person name="Nanba K."/>
            <person name="Oshima K."/>
            <person name="Hattori M."/>
            <person name="Kamijo T."/>
            <person name="Ohta H."/>
        </authorList>
    </citation>
    <scope>NUCLEOTIDE SEQUENCE [LARGE SCALE GENOMIC DNA]</scope>
    <source>
        <strain evidence="2">C2-3</strain>
    </source>
</reference>
<evidence type="ECO:0000313" key="2">
    <source>
        <dbReference type="Proteomes" id="UP000007382"/>
    </source>
</evidence>
<dbReference type="KEGG" id="lfc:LFE_0520"/>
<name>I0ILT8_LEPFC</name>
<accession>I0ILT8</accession>
<dbReference type="EMBL" id="AP012342">
    <property type="protein sequence ID" value="BAM06237.1"/>
    <property type="molecule type" value="Genomic_DNA"/>
</dbReference>
<dbReference type="AlphaFoldDB" id="I0ILT8"/>
<dbReference type="STRING" id="1162668.LFE_0520"/>
<dbReference type="RefSeq" id="WP_014448730.1">
    <property type="nucleotide sequence ID" value="NC_017094.1"/>
</dbReference>
<sequence>MKADRSGTWTEQKMYKMGYQTFKEWTAKSPQCRTCAKAEKVWNDDNKNLHCMAGDFATPPGAVCDEYKKRMDRK</sequence>
<gene>
    <name evidence="1" type="ordered locus">LFE_0520</name>
</gene>
<dbReference type="HOGENOM" id="CLU_2683352_0_0_0"/>
<proteinExistence type="predicted"/>
<evidence type="ECO:0000313" key="1">
    <source>
        <dbReference type="EMBL" id="BAM06237.1"/>
    </source>
</evidence>
<organism evidence="1 2">
    <name type="scientific">Leptospirillum ferrooxidans (strain C2-3)</name>
    <dbReference type="NCBI Taxonomy" id="1162668"/>
    <lineage>
        <taxon>Bacteria</taxon>
        <taxon>Pseudomonadati</taxon>
        <taxon>Nitrospirota</taxon>
        <taxon>Nitrospiria</taxon>
        <taxon>Nitrospirales</taxon>
        <taxon>Nitrospiraceae</taxon>
        <taxon>Leptospirillum</taxon>
    </lineage>
</organism>
<reference evidence="1 2" key="1">
    <citation type="journal article" date="2012" name="J. Bacteriol.">
        <title>Complete Genome Sequence of Leptospirillum ferrooxidans Strain C2-3, Isolated from a Fresh Volcanic Ash Deposit on the Island of Miyake, Japan.</title>
        <authorList>
            <person name="Fujimura R."/>
            <person name="Sato Y."/>
            <person name="Nishizawa T."/>
            <person name="Oshima K."/>
            <person name="Kim S.-W."/>
            <person name="Hattori M."/>
            <person name="Kamijo T."/>
            <person name="Ohta H."/>
        </authorList>
    </citation>
    <scope>NUCLEOTIDE SEQUENCE [LARGE SCALE GENOMIC DNA]</scope>
    <source>
        <strain evidence="1 2">C2-3</strain>
    </source>
</reference>